<evidence type="ECO:0000313" key="2">
    <source>
        <dbReference type="EMBL" id="ANN15906.1"/>
    </source>
</evidence>
<dbReference type="InterPro" id="IPR018170">
    <property type="entry name" value="Aldo/ket_reductase_CS"/>
</dbReference>
<organism evidence="2 3">
    <name type="scientific">Amycolatopsis orientalis</name>
    <name type="common">Nocardia orientalis</name>
    <dbReference type="NCBI Taxonomy" id="31958"/>
    <lineage>
        <taxon>Bacteria</taxon>
        <taxon>Bacillati</taxon>
        <taxon>Actinomycetota</taxon>
        <taxon>Actinomycetes</taxon>
        <taxon>Pseudonocardiales</taxon>
        <taxon>Pseudonocardiaceae</taxon>
        <taxon>Amycolatopsis</taxon>
    </lineage>
</organism>
<dbReference type="InterPro" id="IPR023210">
    <property type="entry name" value="NADP_OxRdtase_dom"/>
</dbReference>
<dbReference type="RefSeq" id="WP_044851400.1">
    <property type="nucleotide sequence ID" value="NZ_CP016174.1"/>
</dbReference>
<dbReference type="STRING" id="31958.SD37_09790"/>
<dbReference type="SUPFAM" id="SSF51430">
    <property type="entry name" value="NAD(P)-linked oxidoreductase"/>
    <property type="match status" value="1"/>
</dbReference>
<dbReference type="Gene3D" id="3.20.20.100">
    <property type="entry name" value="NADP-dependent oxidoreductase domain"/>
    <property type="match status" value="1"/>
</dbReference>
<dbReference type="GO" id="GO:0016491">
    <property type="term" value="F:oxidoreductase activity"/>
    <property type="evidence" value="ECO:0007669"/>
    <property type="project" value="InterPro"/>
</dbReference>
<gene>
    <name evidence="2" type="ORF">SD37_09790</name>
</gene>
<protein>
    <submittedName>
        <fullName evidence="2">Aldo/keto reductase</fullName>
    </submittedName>
</protein>
<feature type="domain" description="NADP-dependent oxidoreductase" evidence="1">
    <location>
        <begin position="16"/>
        <end position="312"/>
    </location>
</feature>
<sequence>MEKSRRLGGSDLIVSPLGLGSSTWGTTTDYDSARSQLAAYLDTGGNLLDTADVYGAGEAERMIGRMFGAGVPRDSLVLATKSAGVIIDGRPSANASSAYLLSALNASLSRLGTDHVDLWQLHAWDKKVPMEETLEAVDTAIISGKARYVGVCNYSGWQTAAVAVSQAGKNTGPLASAQVEYSLLERGVEREVVPAATNLGFGILPWAPLGRGVLSAKYRDGVPEERTNSRYFKWYVGRHLNDRAARIVEAVVSVATELGVSPVVASLAWLRDRAGVVAPLVGARTTEQLDETLAGADFCMPEEHRRRLDEISAPRRGYPEVSI</sequence>
<dbReference type="InterPro" id="IPR050523">
    <property type="entry name" value="AKR_Detox_Biosynth"/>
</dbReference>
<dbReference type="PROSITE" id="PS00062">
    <property type="entry name" value="ALDOKETO_REDUCTASE_2"/>
    <property type="match status" value="1"/>
</dbReference>
<dbReference type="EMBL" id="CP016174">
    <property type="protein sequence ID" value="ANN15906.1"/>
    <property type="molecule type" value="Genomic_DNA"/>
</dbReference>
<reference evidence="2 3" key="1">
    <citation type="journal article" date="2015" name="Genome Announc.">
        <title>Draft Genome Sequence of Norvancomycin-Producing Strain Amycolatopsis orientalis CPCC200066.</title>
        <authorList>
            <person name="Lei X."/>
            <person name="Yuan F."/>
            <person name="Shi Y."/>
            <person name="Li X."/>
            <person name="Wang L."/>
            <person name="Hong B."/>
        </authorList>
    </citation>
    <scope>NUCLEOTIDE SEQUENCE [LARGE SCALE GENOMIC DNA]</scope>
    <source>
        <strain evidence="2 3">B-37</strain>
    </source>
</reference>
<keyword evidence="3" id="KW-1185">Reference proteome</keyword>
<proteinExistence type="predicted"/>
<dbReference type="AlphaFoldDB" id="A0A193BUK6"/>
<dbReference type="GO" id="GO:0005829">
    <property type="term" value="C:cytosol"/>
    <property type="evidence" value="ECO:0007669"/>
    <property type="project" value="TreeGrafter"/>
</dbReference>
<dbReference type="PANTHER" id="PTHR43364">
    <property type="entry name" value="NADH-SPECIFIC METHYLGLYOXAL REDUCTASE-RELATED"/>
    <property type="match status" value="1"/>
</dbReference>
<evidence type="ECO:0000313" key="3">
    <source>
        <dbReference type="Proteomes" id="UP000093695"/>
    </source>
</evidence>
<evidence type="ECO:0000259" key="1">
    <source>
        <dbReference type="Pfam" id="PF00248"/>
    </source>
</evidence>
<dbReference type="KEGG" id="aori:SD37_09790"/>
<dbReference type="Pfam" id="PF00248">
    <property type="entry name" value="Aldo_ket_red"/>
    <property type="match status" value="1"/>
</dbReference>
<accession>A0A193BUK6</accession>
<dbReference type="PANTHER" id="PTHR43364:SF18">
    <property type="entry name" value="OXIDOREDUCTASE"/>
    <property type="match status" value="1"/>
</dbReference>
<dbReference type="Proteomes" id="UP000093695">
    <property type="component" value="Chromosome"/>
</dbReference>
<name>A0A193BUK6_AMYOR</name>
<dbReference type="InterPro" id="IPR036812">
    <property type="entry name" value="NAD(P)_OxRdtase_dom_sf"/>
</dbReference>